<dbReference type="Proteomes" id="UP001430306">
    <property type="component" value="Unassembled WGS sequence"/>
</dbReference>
<sequence>MPANAAAALRDGSAFQLLSLDPNYLGTKQRPNDFHNWNALGSTPVSSVDRAKLAELLIASAPENPGAIAACFNPRHGIRVVHNSQHYDFVICFECLQIYWYIDDDAQPTILISESPLPAFNDVLRASSIPLADPA</sequence>
<organism evidence="1 2">
    <name type="scientific">Rhodopirellula halodulae</name>
    <dbReference type="NCBI Taxonomy" id="2894198"/>
    <lineage>
        <taxon>Bacteria</taxon>
        <taxon>Pseudomonadati</taxon>
        <taxon>Planctomycetota</taxon>
        <taxon>Planctomycetia</taxon>
        <taxon>Pirellulales</taxon>
        <taxon>Pirellulaceae</taxon>
        <taxon>Rhodopirellula</taxon>
    </lineage>
</organism>
<gene>
    <name evidence="1" type="ORF">LOC71_05025</name>
</gene>
<evidence type="ECO:0000313" key="2">
    <source>
        <dbReference type="Proteomes" id="UP001430306"/>
    </source>
</evidence>
<dbReference type="RefSeq" id="WP_230271934.1">
    <property type="nucleotide sequence ID" value="NZ_JAJKFW010000009.1"/>
</dbReference>
<keyword evidence="2" id="KW-1185">Reference proteome</keyword>
<proteinExistence type="predicted"/>
<name>A0ABS8NDJ3_9BACT</name>
<accession>A0ABS8NDJ3</accession>
<protein>
    <submittedName>
        <fullName evidence="1">Uncharacterized protein</fullName>
    </submittedName>
</protein>
<dbReference type="EMBL" id="JAJKFW010000009">
    <property type="protein sequence ID" value="MCC9641627.1"/>
    <property type="molecule type" value="Genomic_DNA"/>
</dbReference>
<comment type="caution">
    <text evidence="1">The sequence shown here is derived from an EMBL/GenBank/DDBJ whole genome shotgun (WGS) entry which is preliminary data.</text>
</comment>
<evidence type="ECO:0000313" key="1">
    <source>
        <dbReference type="EMBL" id="MCC9641627.1"/>
    </source>
</evidence>
<reference evidence="1" key="1">
    <citation type="submission" date="2021-11" db="EMBL/GenBank/DDBJ databases">
        <title>Genome sequence.</title>
        <authorList>
            <person name="Sun Q."/>
        </authorList>
    </citation>
    <scope>NUCLEOTIDE SEQUENCE</scope>
    <source>
        <strain evidence="1">JC740</strain>
    </source>
</reference>